<feature type="compositionally biased region" description="Basic and acidic residues" evidence="2">
    <location>
        <begin position="708"/>
        <end position="731"/>
    </location>
</feature>
<dbReference type="PROSITE" id="PS50158">
    <property type="entry name" value="ZF_CCHC"/>
    <property type="match status" value="1"/>
</dbReference>
<dbReference type="Gene3D" id="4.10.60.10">
    <property type="entry name" value="Zinc finger, CCHC-type"/>
    <property type="match status" value="1"/>
</dbReference>
<keyword evidence="1" id="KW-0863">Zinc-finger</keyword>
<evidence type="ECO:0000313" key="4">
    <source>
        <dbReference type="EMBL" id="CDW36598.1"/>
    </source>
</evidence>
<sequence>MSKGSIYSTLSQYNQDNEEREGHVANKESHSNYINRLGYVCNTSHKDYKEESVISQITSNHFNSYGMSSIGNNDFQVKSMNNKQNGHTMSSDSETSIKSYLEKEMICNEDESEPENSDIIYKNSHNISKESINEELKMKSSALNDSSSLFSQNLNSYWNKSMLKTFTNGNFSSSKEKEETKQNHFNYSTRDVLSSPECLPPLIPLGQKHDSLLKMETENEIFVEKTITIPINNKAFKSNIISSPYIDKHSEIRIKAPSKKQSSTTKICSNSSTDLVNYSTRFEEEWEEHSEEITNNSYEQSSIFLTECNPEDKIKSTYTVKAEERKGMEDLFEELVAKTKIKRDETQSTLFTEDTFFNDLVKTDTGTITGLEDHEGDISSSTDDIHSMMSPTNKNPDDNSYEIDTSDDKAIIFKYKSHFPLRNRRKSVSDLDPGTKLRNKRKRNRTIEVDSWQGTVCQYTQRTYLQEEKTTKVEEKTQNTETYSSKVKNVEQDLEQGLEIIIDRLRNIETKLDELKTMETSHTLMNPSATRKNEDVHVEEEVCIEEKSPGLNDQSDITNEEDSSMLHYAINCQNEEFLEENKVPENEIQGEEDEEDDDDTLKDEYINDNASILSERTEIICIDDDITGDEMDIPDDYRISSPAVSVNCSVGRHRSRNLEIISLSSVDDDCNGPMFTETEEETEDEEDILRKQRIEKLAQQLLEENLVHHNENDRVERPSYMKLDLDTVSERSEDDTDFDSRKSPESKKKNLPTRRTRSESRERTLHRIKYCWRCHNTGHESFDCRIEPQPGSWCPRCLEVSHWEDQCWVNDTEVFCNVCSLPGHLPCVHQTNDFRQRKLVIETFGWLSFKEWFKEVEFWSWWNISGFTNVPLYKLMQHRPGEVAPN</sequence>
<proteinExistence type="predicted"/>
<keyword evidence="1" id="KW-0479">Metal-binding</keyword>
<feature type="region of interest" description="Disordered" evidence="2">
    <location>
        <begin position="1"/>
        <end position="27"/>
    </location>
</feature>
<dbReference type="AlphaFoldDB" id="A0A0K2UEB2"/>
<feature type="domain" description="CCHC-type" evidence="3">
    <location>
        <begin position="771"/>
        <end position="785"/>
    </location>
</feature>
<keyword evidence="1" id="KW-0862">Zinc</keyword>
<name>A0A0K2UEB2_LEPSM</name>
<dbReference type="InterPro" id="IPR001878">
    <property type="entry name" value="Znf_CCHC"/>
</dbReference>
<dbReference type="GO" id="GO:0008270">
    <property type="term" value="F:zinc ion binding"/>
    <property type="evidence" value="ECO:0007669"/>
    <property type="project" value="UniProtKB-KW"/>
</dbReference>
<feature type="compositionally biased region" description="Basic and acidic residues" evidence="2">
    <location>
        <begin position="738"/>
        <end position="748"/>
    </location>
</feature>
<evidence type="ECO:0000256" key="2">
    <source>
        <dbReference type="SAM" id="MobiDB-lite"/>
    </source>
</evidence>
<reference evidence="4" key="1">
    <citation type="submission" date="2014-05" db="EMBL/GenBank/DDBJ databases">
        <authorList>
            <person name="Chronopoulou M."/>
        </authorList>
    </citation>
    <scope>NUCLEOTIDE SEQUENCE</scope>
    <source>
        <tissue evidence="4">Whole organism</tissue>
    </source>
</reference>
<organism evidence="4">
    <name type="scientific">Lepeophtheirus salmonis</name>
    <name type="common">Salmon louse</name>
    <name type="synonym">Caligus salmonis</name>
    <dbReference type="NCBI Taxonomy" id="72036"/>
    <lineage>
        <taxon>Eukaryota</taxon>
        <taxon>Metazoa</taxon>
        <taxon>Ecdysozoa</taxon>
        <taxon>Arthropoda</taxon>
        <taxon>Crustacea</taxon>
        <taxon>Multicrustacea</taxon>
        <taxon>Hexanauplia</taxon>
        <taxon>Copepoda</taxon>
        <taxon>Siphonostomatoida</taxon>
        <taxon>Caligidae</taxon>
        <taxon>Lepeophtheirus</taxon>
    </lineage>
</organism>
<dbReference type="SUPFAM" id="SSF57756">
    <property type="entry name" value="Retrovirus zinc finger-like domains"/>
    <property type="match status" value="1"/>
</dbReference>
<accession>A0A0K2UEB2</accession>
<dbReference type="OrthoDB" id="10667155at2759"/>
<dbReference type="InterPro" id="IPR036875">
    <property type="entry name" value="Znf_CCHC_sf"/>
</dbReference>
<feature type="compositionally biased region" description="Polar residues" evidence="2">
    <location>
        <begin position="1"/>
        <end position="15"/>
    </location>
</feature>
<evidence type="ECO:0000256" key="1">
    <source>
        <dbReference type="PROSITE-ProRule" id="PRU00047"/>
    </source>
</evidence>
<dbReference type="EMBL" id="HACA01019237">
    <property type="protein sequence ID" value="CDW36598.1"/>
    <property type="molecule type" value="Transcribed_RNA"/>
</dbReference>
<dbReference type="GO" id="GO:0003676">
    <property type="term" value="F:nucleic acid binding"/>
    <property type="evidence" value="ECO:0007669"/>
    <property type="project" value="InterPro"/>
</dbReference>
<evidence type="ECO:0000259" key="3">
    <source>
        <dbReference type="PROSITE" id="PS50158"/>
    </source>
</evidence>
<feature type="region of interest" description="Disordered" evidence="2">
    <location>
        <begin position="708"/>
        <end position="761"/>
    </location>
</feature>
<protein>
    <recommendedName>
        <fullName evidence="3">CCHC-type domain-containing protein</fullName>
    </recommendedName>
</protein>